<dbReference type="GO" id="GO:0016747">
    <property type="term" value="F:acyltransferase activity, transferring groups other than amino-acyl groups"/>
    <property type="evidence" value="ECO:0007669"/>
    <property type="project" value="TreeGrafter"/>
</dbReference>
<feature type="signal peptide" evidence="1">
    <location>
        <begin position="1"/>
        <end position="19"/>
    </location>
</feature>
<dbReference type="Pfam" id="PF00756">
    <property type="entry name" value="Esterase"/>
    <property type="match status" value="1"/>
</dbReference>
<gene>
    <name evidence="2" type="ORF">HMPREF9997_02424</name>
</gene>
<dbReference type="Gene3D" id="3.40.50.1820">
    <property type="entry name" value="alpha/beta hydrolase"/>
    <property type="match status" value="1"/>
</dbReference>
<dbReference type="AlphaFoldDB" id="L1MAT0"/>
<evidence type="ECO:0000313" key="3">
    <source>
        <dbReference type="Proteomes" id="UP000010445"/>
    </source>
</evidence>
<dbReference type="Proteomes" id="UP000010445">
    <property type="component" value="Unassembled WGS sequence"/>
</dbReference>
<feature type="chain" id="PRO_5038631804" evidence="1">
    <location>
        <begin position="20"/>
        <end position="632"/>
    </location>
</feature>
<dbReference type="InterPro" id="IPR029058">
    <property type="entry name" value="AB_hydrolase_fold"/>
</dbReference>
<dbReference type="PANTHER" id="PTHR48098">
    <property type="entry name" value="ENTEROCHELIN ESTERASE-RELATED"/>
    <property type="match status" value="1"/>
</dbReference>
<dbReference type="STRING" id="1035195.HMPREF9997_02424"/>
<organism evidence="2 3">
    <name type="scientific">Corynebacterium durum F0235</name>
    <dbReference type="NCBI Taxonomy" id="1035195"/>
    <lineage>
        <taxon>Bacteria</taxon>
        <taxon>Bacillati</taxon>
        <taxon>Actinomycetota</taxon>
        <taxon>Actinomycetes</taxon>
        <taxon>Mycobacteriales</taxon>
        <taxon>Corynebacteriaceae</taxon>
        <taxon>Corynebacterium</taxon>
    </lineage>
</organism>
<evidence type="ECO:0000313" key="2">
    <source>
        <dbReference type="EMBL" id="EKX88061.1"/>
    </source>
</evidence>
<dbReference type="InterPro" id="IPR050583">
    <property type="entry name" value="Mycobacterial_A85_antigen"/>
</dbReference>
<comment type="caution">
    <text evidence="2">The sequence shown here is derived from an EMBL/GenBank/DDBJ whole genome shotgun (WGS) entry which is preliminary data.</text>
</comment>
<name>L1MAT0_9CORY</name>
<dbReference type="PANTHER" id="PTHR48098:SF1">
    <property type="entry name" value="DIACYLGLYCEROL ACYLTRANSFERASE_MYCOLYLTRANSFERASE AG85A"/>
    <property type="match status" value="1"/>
</dbReference>
<reference evidence="2 3" key="1">
    <citation type="submission" date="2012-05" db="EMBL/GenBank/DDBJ databases">
        <authorList>
            <person name="Weinstock G."/>
            <person name="Sodergren E."/>
            <person name="Lobos E.A."/>
            <person name="Fulton L."/>
            <person name="Fulton R."/>
            <person name="Courtney L."/>
            <person name="Fronick C."/>
            <person name="O'Laughlin M."/>
            <person name="Godfrey J."/>
            <person name="Wilson R.M."/>
            <person name="Miner T."/>
            <person name="Farmer C."/>
            <person name="Delehaunty K."/>
            <person name="Cordes M."/>
            <person name="Minx P."/>
            <person name="Tomlinson C."/>
            <person name="Chen J."/>
            <person name="Wollam A."/>
            <person name="Pepin K.H."/>
            <person name="Bhonagiri V."/>
            <person name="Zhang X."/>
            <person name="Suruliraj S."/>
            <person name="Warren W."/>
            <person name="Mitreva M."/>
            <person name="Mardis E.R."/>
            <person name="Wilson R.K."/>
        </authorList>
    </citation>
    <scope>NUCLEOTIDE SEQUENCE [LARGE SCALE GENOMIC DNA]</scope>
    <source>
        <strain evidence="2 3">F0235</strain>
    </source>
</reference>
<dbReference type="HOGENOM" id="CLU_026624_3_3_11"/>
<dbReference type="InterPro" id="IPR013207">
    <property type="entry name" value="LGFP"/>
</dbReference>
<sequence>MPTALALGSGLFAAAPATAVDVTNQAQNSLFGSSDVTDYLETDGVPQRTPIRTDEHPSIQGLPSGVSVERVEWITERRIALFIRSAAMPKELIQVQVLLARDWHSNPSAKYPEVWALDGLRALDTESGWTINTNIEQFYADKNVNVILPVGGESSFYSDWQKPDNGKHYKWETFMTKELPAVLQNGYRSNGERAVFGLSMGGTAAINLAERNPDMFKFVGSFSGYLDTTSMGMAQAISAAQSDAGGYNSEAMWGQPGSQDWIDHDPKLGIDALKGKAVYVSSGSGADDFGQPGSVANGPANPAGVGLEILSRMTTQTFVDRAKKSNVDVTAVFRPSGVHNWPYWQFEMTQAWPYIADSLKLAQADRGADCATQGAIAEVTKSNAFGACVNNEYDVKGGKAQDFRGGRAYWSPETGAHVLFGRIGARYSEFGGPDSWLGHPTSGEKATPDGKGRYVHFQNGSIYWTAETGARALPKDIFDAWGSQGWEGGSLGYPTEDTVEHNGNYIQKFQGGYVIRTKDKGAYAVHGEIAKKYASINGVESSLGAPVSGEQAISGGALQTFQHGAIYWSPSTGAHFIMNGNIRDAWGKQGWENGAFGWPTADQEKIQSGGEKMTFQHGTISEVNGRIVEEKK</sequence>
<proteinExistence type="predicted"/>
<dbReference type="Pfam" id="PF08310">
    <property type="entry name" value="LGFP"/>
    <property type="match status" value="4"/>
</dbReference>
<accession>L1MAT0</accession>
<dbReference type="InterPro" id="IPR000801">
    <property type="entry name" value="Esterase-like"/>
</dbReference>
<dbReference type="eggNOG" id="COG5479">
    <property type="taxonomic scope" value="Bacteria"/>
</dbReference>
<keyword evidence="3" id="KW-1185">Reference proteome</keyword>
<protein>
    <submittedName>
        <fullName evidence="2">Putative esterase</fullName>
    </submittedName>
</protein>
<dbReference type="SUPFAM" id="SSF53474">
    <property type="entry name" value="alpha/beta-Hydrolases"/>
    <property type="match status" value="1"/>
</dbReference>
<dbReference type="eggNOG" id="COG0627">
    <property type="taxonomic scope" value="Bacteria"/>
</dbReference>
<dbReference type="PATRIC" id="fig|1035195.3.peg.2165"/>
<dbReference type="EMBL" id="AMEM01000040">
    <property type="protein sequence ID" value="EKX88061.1"/>
    <property type="molecule type" value="Genomic_DNA"/>
</dbReference>
<evidence type="ECO:0000256" key="1">
    <source>
        <dbReference type="SAM" id="SignalP"/>
    </source>
</evidence>
<keyword evidence="1" id="KW-0732">Signal</keyword>